<sequence length="68" mass="7430">MSRARADLIARNGVREVPDARAALEDIAADEAAHHGEWARGLTPSQYLLALVDRAQARKNIAKEQTHG</sequence>
<evidence type="ECO:0000313" key="1">
    <source>
        <dbReference type="EMBL" id="QVJ03022.1"/>
    </source>
</evidence>
<reference evidence="1" key="1">
    <citation type="submission" date="2021-05" db="EMBL/GenBank/DDBJ databases">
        <authorList>
            <person name="Kaiqin L."/>
            <person name="Jian G."/>
        </authorList>
    </citation>
    <scope>NUCLEOTIDE SEQUENCE</scope>
    <source>
        <strain evidence="1">HDS5</strain>
    </source>
</reference>
<gene>
    <name evidence="1" type="ORF">KGD82_13385</name>
</gene>
<dbReference type="Proteomes" id="UP000682416">
    <property type="component" value="Chromosome"/>
</dbReference>
<protein>
    <submittedName>
        <fullName evidence="1">Uncharacterized protein</fullName>
    </submittedName>
</protein>
<keyword evidence="2" id="KW-1185">Reference proteome</keyword>
<dbReference type="KEGG" id="nec:KGD82_13385"/>
<accession>A0A975QM37</accession>
<dbReference type="AlphaFoldDB" id="A0A975QM37"/>
<dbReference type="EMBL" id="CP074402">
    <property type="protein sequence ID" value="QVJ03022.1"/>
    <property type="molecule type" value="Genomic_DNA"/>
</dbReference>
<proteinExistence type="predicted"/>
<name>A0A975QM37_9ACTN</name>
<organism evidence="1 2">
    <name type="scientific">Nocardiopsis eucommiae</name>
    <dbReference type="NCBI Taxonomy" id="2831970"/>
    <lineage>
        <taxon>Bacteria</taxon>
        <taxon>Bacillati</taxon>
        <taxon>Actinomycetota</taxon>
        <taxon>Actinomycetes</taxon>
        <taxon>Streptosporangiales</taxon>
        <taxon>Nocardiopsidaceae</taxon>
        <taxon>Nocardiopsis</taxon>
    </lineage>
</organism>
<evidence type="ECO:0000313" key="2">
    <source>
        <dbReference type="Proteomes" id="UP000682416"/>
    </source>
</evidence>